<feature type="compositionally biased region" description="Polar residues" evidence="2">
    <location>
        <begin position="1703"/>
        <end position="1714"/>
    </location>
</feature>
<feature type="region of interest" description="Disordered" evidence="2">
    <location>
        <begin position="2136"/>
        <end position="2182"/>
    </location>
</feature>
<feature type="compositionally biased region" description="Basic and acidic residues" evidence="2">
    <location>
        <begin position="2267"/>
        <end position="2280"/>
    </location>
</feature>
<dbReference type="PANTHER" id="PTHR13958">
    <property type="entry name" value="CENTROSOME-ASSOCIATED PROTEIN 350"/>
    <property type="match status" value="1"/>
</dbReference>
<feature type="compositionally biased region" description="Polar residues" evidence="2">
    <location>
        <begin position="416"/>
        <end position="429"/>
    </location>
</feature>
<feature type="region of interest" description="Disordered" evidence="2">
    <location>
        <begin position="1203"/>
        <end position="1231"/>
    </location>
</feature>
<feature type="region of interest" description="Disordered" evidence="2">
    <location>
        <begin position="1646"/>
        <end position="1714"/>
    </location>
</feature>
<feature type="region of interest" description="Disordered" evidence="2">
    <location>
        <begin position="464"/>
        <end position="547"/>
    </location>
</feature>
<feature type="region of interest" description="Disordered" evidence="2">
    <location>
        <begin position="2354"/>
        <end position="2373"/>
    </location>
</feature>
<feature type="compositionally biased region" description="Basic and acidic residues" evidence="2">
    <location>
        <begin position="1841"/>
        <end position="1863"/>
    </location>
</feature>
<feature type="compositionally biased region" description="Basic and acidic residues" evidence="2">
    <location>
        <begin position="1436"/>
        <end position="1452"/>
    </location>
</feature>
<sequence length="2900" mass="325338">MYKNREAAWIGFEEAQRTIDALKAEVQIAEEKLSHVKRSLPFEKNKPFLREALKIPSSEVASDTANKKNPFIKENAPRKLFYHEKHIRKRRKYTVPKHTDTTIDAEDVLHSTSPRPVSIQPVDVNQTVVKTVIDSAFSSVSSSDTLDSFFNLKHKTLSSERTSSLIADTYKNVDAEHSNIILRRKNNKIEDTSKITFTSWEEEFLKREIGLSSSEANLSQQDKSSQDDVANRIEWTSMPVGAKAPNLKPKRIVHSDIKALHQIIDRQKKFHEKIQAKAQFPNPSLKNYLTVGVELEKNEKIEENLISNDTDEVVQIKPPPMRKKCLVRNLPKYKGFSAPGDFSTVSARKTFKHVKQLNICKENKNPSSLKRIKTVVSNKKKDILIVHKEKQEKVPHKNKRLLSKTDQDNEQKEPIDTNSDSQKLSSVTDQAEVIKSKTDTIPSDVTDGEEILKQDIVTALNLSSGNEMDSSTETKEIVNELPKTPTAKSVKRKAKKSPDEKMTPSPKIRHYDPQAVRDYIKKKKAERKKRHLEERKKNLQEAERKKQSLQKLYQFQKQKVAISKSSSPSKVLKKTVEFPIQDEQSSLNVKKIHGGNQDKENEKDVLMHSKISEKPESYSFAEKVILSNSSSPKPLENENSLPKDRSFIIEPSSDYKKKQKTLVTENIQSDIEFKSKIQKEKVFDIEEKHFISTNIIMKQTSSSTSHYNEAERSGYISTISTPSKLTEFSSIEKLPGGAKYDKIVIPTGQSKQAETLKSLVKSINEMAEPFEHLIRTRKWIDESPPPPNHRPSAKSATSIYHQQRNPKSLKEANSSFVVDVAKSLHSGEGTSFKQQISKIGDTSGLYERLLGQPSSSQRNKIDSKRLMKNEQIHLNSVSDSNYEAELIEGSLESEDETDVKSLHQDNLIEGINSGDNALISHSEGSYLRYYNKEENWILPATNTLSINPDPFNFINTWNRKPIGIPALSNSLLEDFKTSDSPSQVVKDAQDKFSKDASVSLSVQHESVKTGESLLNTAVNTPSLFEDSIIDSFDNLNNQVEAQNEKSLVDRVSSQETLTSFYTSVASESYVSSNTSSRSTSKQTVSKNKENNKKRISPSESSVSEVISVIENSKNGVASDIVIAKNAGFSELKGTSENDIAEDIKSDENDIAEDIKSDENDIAEDIKFDENDIAEDIKSNEIDVPEDTISDVDGIARSKKFDENSFTKGKKSDSEISESLSSDSKVSTDKSLKSLKGTASSLSLSKVLNEMTPRGTSDELSSHKEYDLPVPEKSSEDAESVTEQNKMENASGLSSSSHNSITIDFAQPVRFTYSNGVSKSLKIHKGMSLHEEQYFHTQVVTRVASEAAAAAATSAVIAVFETQKELLSKAQDRSNNVLRTFSENTSVHSRTESASPNKTTSENSVSTVIESNKSKSTSENSIIDEVNKNPSPLNTVREVKHSTNEENLPDHHSKSNKSSESSIISEDFPVSEKSEVLLSQKRLRKISGNLSSPSPASLSENESISEVSLLRENSIPSSSTITESVLSDDSFAQLTLDVVRKITLEEELRATHQLALLKFQEQTLVENARAAMTWLESLKKNFREKGSNRKASFIKKKQKDIILRLRQERAQLRCMQEAYRSICDKHHSLIADKKKLLTEPIDLPYQVAKRKDKSHSSKASSDHKTRDAAKHVSQSSSTSAVPTEEESRKSADEEIPVEELKISENGTNNSFQGSNLEVITSEPTASTVSSFNKSHEITPAASFPQLKQGQSQSSLSLNSNNSIESALQGLKKLEASKRHLTKREQRILQRRKHVEKILQWQMKLDSEEMAVRELEQKAVELVDTSKKKTKYYISSSPTAGQDGKEKISSSDTHGHSVIHTETEKGSSSLDKISTNKISSGGVSESILSENSVPEENIVTATSGDSVEEEFSKKGKIDQESYSILSSSSIQEINENQSIESSVKTVEDIAESTPVDEIIADEISPSVKSYTMKKSSSSDIYSESFESTTSQKGMSPVPDTSVKSSTSISNGKKGKGFTIKSPLAPRNFRRHDSSGSDDSYTISHSETASDQSDIEVRIHALAEELRRRKYEAEKLKREQKRKYREHLKGTELSLQKQVEAYNQYIQQVKYDLEHIETMSSQSHLADISTVKPQIKWPRSEHGIDSRRIRKQASLSSDGLTLEKKSVDNTNSSPDSADASMELPHKGKPLIKKLLPDSKEKLKYEINLNKDLTAKIMTPESTSEKMPTNSKNLSENKTVSTESSEQEYPLVSESLEISIRTLSSKKVSVEDKIPTKSLESKEESEIEEESYESTASLITVDSKSEQNKISSNETDLKITYQSDSFVSGSKSNQDVSDDNLKISSALDTVLSVEDTYSTKNSAEDTEETLQDSDNSHISMQIETQDSLPSEAEYISETSLKANTNSANDNFESGSFEYENSDGFSSLSPRKMEKTFSAETESKIISEDNTSSPESKLSIQKESSLKEKHSSDEISHVISNNNKKLLKENLKSETFVVNVVNYLYSSVFEDAVGTMFNVSKKYSIAIKPINQKYMIENFVPTHKIKTLSDESVNILINELLSNYINDAIASIINISNTHKNELNVHMSANKSIENNELVAINSDSSMTNIQSEIENKHEDAQSLSAVQDKSEYNIFKKQPDWFEDGFVPAQWDTQQLEQQLLLQQYPYYYRKIPNKPPPPYTPPSVVGNTQFNYPLPIKKEKPVEKTDSVKYVTKHIDLVIDHIADILINGKKNGLLINEITEASFSSLVERLNLTTPSQVTFLDLIFDVTKEISLDTFSEINETPAPWLIPRKLTPKPKFPADKNKLITAIQKKVEEALKILPTESFAEQRRKRPTWSTMKLGRKKRDFVDTILISEIKEEEPDWINYDQDEVSVKFQIADSIFDLLVDDTISLVKNLGMKLYW</sequence>
<organism evidence="3 4">
    <name type="scientific">Trichonephila clavata</name>
    <name type="common">Joro spider</name>
    <name type="synonym">Nephila clavata</name>
    <dbReference type="NCBI Taxonomy" id="2740835"/>
    <lineage>
        <taxon>Eukaryota</taxon>
        <taxon>Metazoa</taxon>
        <taxon>Ecdysozoa</taxon>
        <taxon>Arthropoda</taxon>
        <taxon>Chelicerata</taxon>
        <taxon>Arachnida</taxon>
        <taxon>Araneae</taxon>
        <taxon>Araneomorphae</taxon>
        <taxon>Entelegynae</taxon>
        <taxon>Araneoidea</taxon>
        <taxon>Nephilidae</taxon>
        <taxon>Trichonephila</taxon>
    </lineage>
</organism>
<dbReference type="GO" id="GO:0005813">
    <property type="term" value="C:centrosome"/>
    <property type="evidence" value="ECO:0007669"/>
    <property type="project" value="InterPro"/>
</dbReference>
<feature type="coiled-coil region" evidence="1">
    <location>
        <begin position="12"/>
        <end position="39"/>
    </location>
</feature>
<feature type="compositionally biased region" description="Basic and acidic residues" evidence="2">
    <location>
        <begin position="1255"/>
        <end position="1266"/>
    </location>
</feature>
<feature type="region of interest" description="Disordered" evidence="2">
    <location>
        <begin position="1832"/>
        <end position="1916"/>
    </location>
</feature>
<feature type="compositionally biased region" description="Basic and acidic residues" evidence="2">
    <location>
        <begin position="1659"/>
        <end position="1669"/>
    </location>
</feature>
<protein>
    <submittedName>
        <fullName evidence="3">Centrosome-associated protein 350</fullName>
    </submittedName>
</protein>
<dbReference type="PANTHER" id="PTHR13958:SF3">
    <property type="entry name" value="CAP-GLY DOMAIN-CONTAINING PROTEIN-RELATED"/>
    <property type="match status" value="1"/>
</dbReference>
<feature type="compositionally biased region" description="Low complexity" evidence="2">
    <location>
        <begin position="1408"/>
        <end position="1420"/>
    </location>
</feature>
<name>A0A8X6H646_TRICU</name>
<evidence type="ECO:0000256" key="2">
    <source>
        <dbReference type="SAM" id="MobiDB-lite"/>
    </source>
</evidence>
<keyword evidence="1" id="KW-0175">Coiled coil</keyword>
<feature type="compositionally biased region" description="Basic and acidic residues" evidence="2">
    <location>
        <begin position="403"/>
        <end position="415"/>
    </location>
</feature>
<feature type="compositionally biased region" description="Polar residues" evidence="2">
    <location>
        <begin position="1671"/>
        <end position="1680"/>
    </location>
</feature>
<proteinExistence type="predicted"/>
<feature type="compositionally biased region" description="Basic residues" evidence="2">
    <location>
        <begin position="520"/>
        <end position="530"/>
    </location>
</feature>
<feature type="compositionally biased region" description="Basic and acidic residues" evidence="2">
    <location>
        <begin position="2459"/>
        <end position="2469"/>
    </location>
</feature>
<accession>A0A8X6H646</accession>
<feature type="compositionally biased region" description="Polar residues" evidence="2">
    <location>
        <begin position="1999"/>
        <end position="2008"/>
    </location>
</feature>
<dbReference type="GO" id="GO:0008017">
    <property type="term" value="F:microtubule binding"/>
    <property type="evidence" value="ECO:0007669"/>
    <property type="project" value="InterPro"/>
</dbReference>
<feature type="compositionally biased region" description="Low complexity" evidence="2">
    <location>
        <begin position="1071"/>
        <end position="1083"/>
    </location>
</feature>
<keyword evidence="4" id="KW-1185">Reference proteome</keyword>
<dbReference type="Proteomes" id="UP000887116">
    <property type="component" value="Unassembled WGS sequence"/>
</dbReference>
<dbReference type="GO" id="GO:0034453">
    <property type="term" value="P:microtubule anchoring"/>
    <property type="evidence" value="ECO:0007669"/>
    <property type="project" value="InterPro"/>
</dbReference>
<feature type="region of interest" description="Disordered" evidence="2">
    <location>
        <begin position="2267"/>
        <end position="2293"/>
    </location>
</feature>
<gene>
    <name evidence="3" type="primary">Cep350_1</name>
    <name evidence="3" type="ORF">TNCT_307651</name>
</gene>
<dbReference type="EMBL" id="BMAO01007658">
    <property type="protein sequence ID" value="GFR17638.1"/>
    <property type="molecule type" value="Genomic_DNA"/>
</dbReference>
<feature type="compositionally biased region" description="Low complexity" evidence="2">
    <location>
        <begin position="1455"/>
        <end position="1465"/>
    </location>
</feature>
<evidence type="ECO:0000313" key="4">
    <source>
        <dbReference type="Proteomes" id="UP000887116"/>
    </source>
</evidence>
<feature type="region of interest" description="Disordered" evidence="2">
    <location>
        <begin position="1071"/>
        <end position="1101"/>
    </location>
</feature>
<feature type="compositionally biased region" description="Polar residues" evidence="2">
    <location>
        <begin position="2034"/>
        <end position="2049"/>
    </location>
</feature>
<feature type="region of interest" description="Disordered" evidence="2">
    <location>
        <begin position="2407"/>
        <end position="2469"/>
    </location>
</feature>
<reference evidence="3" key="1">
    <citation type="submission" date="2020-07" db="EMBL/GenBank/DDBJ databases">
        <title>Multicomponent nature underlies the extraordinary mechanical properties of spider dragline silk.</title>
        <authorList>
            <person name="Kono N."/>
            <person name="Nakamura H."/>
            <person name="Mori M."/>
            <person name="Yoshida Y."/>
            <person name="Ohtoshi R."/>
            <person name="Malay A.D."/>
            <person name="Moran D.A.P."/>
            <person name="Tomita M."/>
            <person name="Numata K."/>
            <person name="Arakawa K."/>
        </authorList>
    </citation>
    <scope>NUCLEOTIDE SEQUENCE</scope>
</reference>
<feature type="region of interest" description="Disordered" evidence="2">
    <location>
        <begin position="388"/>
        <end position="431"/>
    </location>
</feature>
<feature type="compositionally biased region" description="Basic and acidic residues" evidence="2">
    <location>
        <begin position="531"/>
        <end position="546"/>
    </location>
</feature>
<feature type="region of interest" description="Disordered" evidence="2">
    <location>
        <begin position="2214"/>
        <end position="2246"/>
    </location>
</feature>
<feature type="region of interest" description="Disordered" evidence="2">
    <location>
        <begin position="1966"/>
        <end position="2049"/>
    </location>
</feature>
<feature type="compositionally biased region" description="Basic and acidic residues" evidence="2">
    <location>
        <begin position="2426"/>
        <end position="2442"/>
    </location>
</feature>
<feature type="coiled-coil region" evidence="1">
    <location>
        <begin position="1762"/>
        <end position="1823"/>
    </location>
</feature>
<feature type="compositionally biased region" description="Polar residues" evidence="2">
    <location>
        <begin position="1864"/>
        <end position="1903"/>
    </location>
</feature>
<dbReference type="InterPro" id="IPR028750">
    <property type="entry name" value="CEP350/CC187"/>
</dbReference>
<feature type="compositionally biased region" description="Polar residues" evidence="2">
    <location>
        <begin position="2443"/>
        <end position="2458"/>
    </location>
</feature>
<feature type="compositionally biased region" description="Polar residues" evidence="2">
    <location>
        <begin position="1379"/>
        <end position="1407"/>
    </location>
</feature>
<evidence type="ECO:0000313" key="3">
    <source>
        <dbReference type="EMBL" id="GFR17638.1"/>
    </source>
</evidence>
<feature type="compositionally biased region" description="Polar residues" evidence="2">
    <location>
        <begin position="794"/>
        <end position="812"/>
    </location>
</feature>
<feature type="compositionally biased region" description="Basic and acidic residues" evidence="2">
    <location>
        <begin position="1203"/>
        <end position="1213"/>
    </location>
</feature>
<feature type="region of interest" description="Disordered" evidence="2">
    <location>
        <begin position="1379"/>
        <end position="1465"/>
    </location>
</feature>
<feature type="compositionally biased region" description="Basic and acidic residues" evidence="2">
    <location>
        <begin position="1684"/>
        <end position="1701"/>
    </location>
</feature>
<feature type="compositionally biased region" description="Low complexity" evidence="2">
    <location>
        <begin position="1973"/>
        <end position="1985"/>
    </location>
</feature>
<comment type="caution">
    <text evidence="3">The sequence shown here is derived from an EMBL/GenBank/DDBJ whole genome shotgun (WGS) entry which is preliminary data.</text>
</comment>
<evidence type="ECO:0000256" key="1">
    <source>
        <dbReference type="SAM" id="Coils"/>
    </source>
</evidence>
<dbReference type="OrthoDB" id="6437198at2759"/>
<feature type="compositionally biased region" description="Polar residues" evidence="2">
    <location>
        <begin position="2216"/>
        <end position="2240"/>
    </location>
</feature>
<feature type="region of interest" description="Disordered" evidence="2">
    <location>
        <begin position="777"/>
        <end position="812"/>
    </location>
</feature>
<feature type="region of interest" description="Disordered" evidence="2">
    <location>
        <begin position="1245"/>
        <end position="1297"/>
    </location>
</feature>